<dbReference type="GO" id="GO:0000278">
    <property type="term" value="P:mitotic cell cycle"/>
    <property type="evidence" value="ECO:0007669"/>
    <property type="project" value="TreeGrafter"/>
</dbReference>
<dbReference type="Gene3D" id="1.20.120.1900">
    <property type="entry name" value="Gamma-tubulin complex, C-terminal domain"/>
    <property type="match status" value="1"/>
</dbReference>
<comment type="subcellular location">
    <subcellularLocation>
        <location evidence="5">Cytoplasm</location>
        <location evidence="5">Cytoskeleton</location>
        <location evidence="5">Microtubule organizing center</location>
    </subcellularLocation>
</comment>
<dbReference type="GO" id="GO:0007020">
    <property type="term" value="P:microtubule nucleation"/>
    <property type="evidence" value="ECO:0007669"/>
    <property type="project" value="InterPro"/>
</dbReference>
<keyword evidence="3 5" id="KW-0493">Microtubule</keyword>
<evidence type="ECO:0000256" key="4">
    <source>
        <dbReference type="ARBA" id="ARBA00023212"/>
    </source>
</evidence>
<dbReference type="GO" id="GO:0000930">
    <property type="term" value="C:gamma-tubulin complex"/>
    <property type="evidence" value="ECO:0007669"/>
    <property type="project" value="TreeGrafter"/>
</dbReference>
<evidence type="ECO:0000256" key="2">
    <source>
        <dbReference type="ARBA" id="ARBA00022490"/>
    </source>
</evidence>
<evidence type="ECO:0000313" key="10">
    <source>
        <dbReference type="Proteomes" id="UP000703269"/>
    </source>
</evidence>
<evidence type="ECO:0000259" key="7">
    <source>
        <dbReference type="Pfam" id="PF04130"/>
    </source>
</evidence>
<accession>A0A9P3FYX3</accession>
<evidence type="ECO:0000259" key="8">
    <source>
        <dbReference type="Pfam" id="PF17681"/>
    </source>
</evidence>
<feature type="compositionally biased region" description="Low complexity" evidence="6">
    <location>
        <begin position="100"/>
        <end position="111"/>
    </location>
</feature>
<dbReference type="PANTHER" id="PTHR19302">
    <property type="entry name" value="GAMMA TUBULIN COMPLEX PROTEIN"/>
    <property type="match status" value="1"/>
</dbReference>
<dbReference type="EMBL" id="BPQB01000001">
    <property type="protein sequence ID" value="GJE84854.1"/>
    <property type="molecule type" value="Genomic_DNA"/>
</dbReference>
<keyword evidence="2 5" id="KW-0963">Cytoplasm</keyword>
<dbReference type="GO" id="GO:0031122">
    <property type="term" value="P:cytoplasmic microtubule organization"/>
    <property type="evidence" value="ECO:0007669"/>
    <property type="project" value="TreeGrafter"/>
</dbReference>
<dbReference type="GO" id="GO:0051225">
    <property type="term" value="P:spindle assembly"/>
    <property type="evidence" value="ECO:0007669"/>
    <property type="project" value="TreeGrafter"/>
</dbReference>
<comment type="similarity">
    <text evidence="1 5">Belongs to the TUBGCP family.</text>
</comment>
<dbReference type="InterPro" id="IPR042241">
    <property type="entry name" value="GCP_C_sf"/>
</dbReference>
<dbReference type="InterPro" id="IPR041470">
    <property type="entry name" value="GCP_N"/>
</dbReference>
<dbReference type="GO" id="GO:0000922">
    <property type="term" value="C:spindle pole"/>
    <property type="evidence" value="ECO:0007669"/>
    <property type="project" value="InterPro"/>
</dbReference>
<keyword evidence="4 5" id="KW-0206">Cytoskeleton</keyword>
<dbReference type="Proteomes" id="UP000703269">
    <property type="component" value="Unassembled WGS sequence"/>
</dbReference>
<sequence length="966" mass="107511">MHIKDSRLWLTAGQTLTRSFWSASRLPSHLHFLLTLSQPPDPSTLTYADSYMDLVRNPEKAKSSLTWADILAEEPFEGQHWEGAYGLPPGAVRKDEDSAPVDSDSSPSLSPLEDEDDFEELSSRWDTASDLESRPSTPPQPETALEQAVTEEFSRQIALYSHRDEIESLQAQQYWRSDWRDGVRNDRPFNIGDPSTLNPAFERALNDGALARKHKYINEHDAVREVLMGLQGRRNLLITWISGGDDPWNFLPDPTAPSLRHLSPAAQNSILSSFARTATTVEHLRSFVSAMTKQAFKGDFAAPSRHSFTHGLRSTRCFEAFSEAVEKLIRSFDRWCAAREEDICMARAGLGAPRIVSLLELETSITGTFSETFEVLLQLLRDVVQRATQSPEPVFAVWTFPDLPKRMPPAALSTLLLDGLLQSVHDHASRGDGISADALLAVFADSAEPLWRMLRRWLRDGTPVRDSPSSMSSPNDTGALSEEFFVEDNELPLLDPDFWADAFMLRDADADGGRAGAVPHFLQHAAPHVLAAGKAVGLLHALGMPMGASDDGVRWLGAWRSLGALLEDARLERAGDGRAPTRMSADDFSRLVYDELVGPCARAKQALTTVLVEECELWVHLQAIEELYLMRRGDVLSGFLDVLFTRMDAEKQWGDFHFLNTAFSDVVASSGWLDPALVRISYRGSRTNTNTRSVRTLEGFAVEYAVPFPLTYVWGPRALQAYSALFVFVLQIRRAKHALERILVRHKGGTQTDGETKMFYAMRGKLSWFVNVLLNFICTSVLHTQVVALHEALRKAGSLDEMIDLHNEHLNKLEARCFLHTKTASLHRAILSILDMALYFSDCFLAYAGASNTCDLTRQSITPMKAHRSRRLQQQRRNVIGFGLPSTAPGTDSSSDEEAGAEPEVSYASNISFEEEAFVVRLDKMASELDALVRFVRRGVEGLAGGADEAAAVFDVLAFALEDWDL</sequence>
<gene>
    <name evidence="9" type="ORF">PsYK624_009300</name>
</gene>
<dbReference type="GO" id="GO:0005874">
    <property type="term" value="C:microtubule"/>
    <property type="evidence" value="ECO:0007669"/>
    <property type="project" value="UniProtKB-KW"/>
</dbReference>
<feature type="domain" description="Gamma tubulin complex component C-terminal" evidence="7">
    <location>
        <begin position="618"/>
        <end position="874"/>
    </location>
</feature>
<reference evidence="9 10" key="1">
    <citation type="submission" date="2021-08" db="EMBL/GenBank/DDBJ databases">
        <title>Draft Genome Sequence of Phanerochaete sordida strain YK-624.</title>
        <authorList>
            <person name="Mori T."/>
            <person name="Dohra H."/>
            <person name="Suzuki T."/>
            <person name="Kawagishi H."/>
            <person name="Hirai H."/>
        </authorList>
    </citation>
    <scope>NUCLEOTIDE SEQUENCE [LARGE SCALE GENOMIC DNA]</scope>
    <source>
        <strain evidence="9 10">YK-624</strain>
    </source>
</reference>
<dbReference type="GO" id="GO:0005816">
    <property type="term" value="C:spindle pole body"/>
    <property type="evidence" value="ECO:0007669"/>
    <property type="project" value="UniProtKB-ARBA"/>
</dbReference>
<name>A0A9P3FYX3_9APHY</name>
<comment type="caution">
    <text evidence="9">The sequence shown here is derived from an EMBL/GenBank/DDBJ whole genome shotgun (WGS) entry which is preliminary data.</text>
</comment>
<dbReference type="OrthoDB" id="66546at2759"/>
<keyword evidence="10" id="KW-1185">Reference proteome</keyword>
<evidence type="ECO:0000256" key="3">
    <source>
        <dbReference type="ARBA" id="ARBA00022701"/>
    </source>
</evidence>
<dbReference type="GO" id="GO:0043015">
    <property type="term" value="F:gamma-tubulin binding"/>
    <property type="evidence" value="ECO:0007669"/>
    <property type="project" value="InterPro"/>
</dbReference>
<dbReference type="PANTHER" id="PTHR19302:SF33">
    <property type="entry name" value="GAMMA-TUBULIN COMPLEX COMPONENT 5"/>
    <property type="match status" value="1"/>
</dbReference>
<evidence type="ECO:0000256" key="5">
    <source>
        <dbReference type="RuleBase" id="RU363050"/>
    </source>
</evidence>
<feature type="domain" description="Gamma tubulin complex component protein N-terminal" evidence="8">
    <location>
        <begin position="223"/>
        <end position="561"/>
    </location>
</feature>
<evidence type="ECO:0000256" key="6">
    <source>
        <dbReference type="SAM" id="MobiDB-lite"/>
    </source>
</evidence>
<protein>
    <recommendedName>
        <fullName evidence="5">Spindle pole body component</fullName>
    </recommendedName>
</protein>
<proteinExistence type="inferred from homology"/>
<evidence type="ECO:0000256" key="1">
    <source>
        <dbReference type="ARBA" id="ARBA00010337"/>
    </source>
</evidence>
<organism evidence="9 10">
    <name type="scientific">Phanerochaete sordida</name>
    <dbReference type="NCBI Taxonomy" id="48140"/>
    <lineage>
        <taxon>Eukaryota</taxon>
        <taxon>Fungi</taxon>
        <taxon>Dikarya</taxon>
        <taxon>Basidiomycota</taxon>
        <taxon>Agaricomycotina</taxon>
        <taxon>Agaricomycetes</taxon>
        <taxon>Polyporales</taxon>
        <taxon>Phanerochaetaceae</taxon>
        <taxon>Phanerochaete</taxon>
    </lineage>
</organism>
<feature type="region of interest" description="Disordered" evidence="6">
    <location>
        <begin position="881"/>
        <end position="905"/>
    </location>
</feature>
<dbReference type="InterPro" id="IPR040457">
    <property type="entry name" value="GCP_C"/>
</dbReference>
<dbReference type="GO" id="GO:0051321">
    <property type="term" value="P:meiotic cell cycle"/>
    <property type="evidence" value="ECO:0007669"/>
    <property type="project" value="TreeGrafter"/>
</dbReference>
<dbReference type="Pfam" id="PF04130">
    <property type="entry name" value="GCP_C_terminal"/>
    <property type="match status" value="1"/>
</dbReference>
<dbReference type="GO" id="GO:0051011">
    <property type="term" value="F:microtubule minus-end binding"/>
    <property type="evidence" value="ECO:0007669"/>
    <property type="project" value="TreeGrafter"/>
</dbReference>
<feature type="region of interest" description="Disordered" evidence="6">
    <location>
        <begin position="81"/>
        <end position="149"/>
    </location>
</feature>
<dbReference type="AlphaFoldDB" id="A0A9P3FYX3"/>
<evidence type="ECO:0000313" key="9">
    <source>
        <dbReference type="EMBL" id="GJE84854.1"/>
    </source>
</evidence>
<dbReference type="InterPro" id="IPR007259">
    <property type="entry name" value="GCP"/>
</dbReference>
<dbReference type="Pfam" id="PF17681">
    <property type="entry name" value="GCP_N_terminal"/>
    <property type="match status" value="1"/>
</dbReference>